<proteinExistence type="predicted"/>
<dbReference type="Gene3D" id="3.40.50.10490">
    <property type="entry name" value="Glucose-6-phosphate isomerase like protein, domain 1"/>
    <property type="match status" value="1"/>
</dbReference>
<organism evidence="5 6">
    <name type="scientific">Falsihalocynthiibacter arcticus</name>
    <dbReference type="NCBI Taxonomy" id="1579316"/>
    <lineage>
        <taxon>Bacteria</taxon>
        <taxon>Pseudomonadati</taxon>
        <taxon>Pseudomonadota</taxon>
        <taxon>Alphaproteobacteria</taxon>
        <taxon>Rhodobacterales</taxon>
        <taxon>Roseobacteraceae</taxon>
        <taxon>Falsihalocynthiibacter</taxon>
    </lineage>
</organism>
<dbReference type="InterPro" id="IPR001347">
    <property type="entry name" value="SIS_dom"/>
</dbReference>
<evidence type="ECO:0000256" key="2">
    <source>
        <dbReference type="ARBA" id="ARBA00023125"/>
    </source>
</evidence>
<dbReference type="OrthoDB" id="3574600at2"/>
<reference evidence="5 6" key="1">
    <citation type="submission" date="2016-02" db="EMBL/GenBank/DDBJ databases">
        <title>Complete genome sequence of Halocynthiibacter arcticus PAMC 20958t from arctic marine sediment.</title>
        <authorList>
            <person name="Lee Y.M."/>
            <person name="Baek K."/>
            <person name="Lee H.K."/>
            <person name="Shin S.C."/>
        </authorList>
    </citation>
    <scope>NUCLEOTIDE SEQUENCE [LARGE SCALE GENOMIC DNA]</scope>
    <source>
        <strain evidence="5">PAMC 20958</strain>
    </source>
</reference>
<dbReference type="GO" id="GO:0097367">
    <property type="term" value="F:carbohydrate derivative binding"/>
    <property type="evidence" value="ECO:0007669"/>
    <property type="project" value="InterPro"/>
</dbReference>
<accession>A0A126UWW0</accession>
<dbReference type="Pfam" id="PF01418">
    <property type="entry name" value="HTH_6"/>
    <property type="match status" value="1"/>
</dbReference>
<dbReference type="Pfam" id="PF01380">
    <property type="entry name" value="SIS"/>
    <property type="match status" value="1"/>
</dbReference>
<dbReference type="KEGG" id="hat:RC74_03890"/>
<dbReference type="PROSITE" id="PS51071">
    <property type="entry name" value="HTH_RPIR"/>
    <property type="match status" value="1"/>
</dbReference>
<dbReference type="PANTHER" id="PTHR30514">
    <property type="entry name" value="GLUCOKINASE"/>
    <property type="match status" value="1"/>
</dbReference>
<dbReference type="RefSeq" id="WP_039001658.1">
    <property type="nucleotide sequence ID" value="NZ_CP014327.1"/>
</dbReference>
<dbReference type="InterPro" id="IPR047640">
    <property type="entry name" value="RpiR-like"/>
</dbReference>
<dbReference type="AlphaFoldDB" id="A0A126UWW0"/>
<dbReference type="InterPro" id="IPR000281">
    <property type="entry name" value="HTH_RpiR"/>
</dbReference>
<keyword evidence="6" id="KW-1185">Reference proteome</keyword>
<keyword evidence="3" id="KW-0804">Transcription</keyword>
<dbReference type="InterPro" id="IPR046348">
    <property type="entry name" value="SIS_dom_sf"/>
</dbReference>
<dbReference type="InterPro" id="IPR036388">
    <property type="entry name" value="WH-like_DNA-bd_sf"/>
</dbReference>
<dbReference type="EMBL" id="CP014327">
    <property type="protein sequence ID" value="AML50524.1"/>
    <property type="molecule type" value="Genomic_DNA"/>
</dbReference>
<dbReference type="GO" id="GO:0003677">
    <property type="term" value="F:DNA binding"/>
    <property type="evidence" value="ECO:0007669"/>
    <property type="project" value="UniProtKB-KW"/>
</dbReference>
<keyword evidence="1" id="KW-0805">Transcription regulation</keyword>
<sequence length="290" mass="32911">MTSTPETISDILRASFANLTRAERQLADSLLQNYPMSGLGSITMVAHDAEVSTPTVVRMVQKLGFSGFPEFQRALRGELQAQISDPIEKHDTWAGRAPTEHILNRFTDAVMGNIRQTLGQIETTEFDEACDLLADMDRGIYVVGGRITRALADYFFLHMQVLRPNVTHIQSISNAWPHYLLEVKEGDVVVIFDVRRYENSTLKLAELAAEKGAKIILFTDQWQSPIEKIATHTFSCRIIVPSAWDSAIVPMLLLETVVASVQERTWDTTRPRMEALEDMFDRTRFFRKFT</sequence>
<dbReference type="InterPro" id="IPR035472">
    <property type="entry name" value="RpiR-like_SIS"/>
</dbReference>
<evidence type="ECO:0000256" key="1">
    <source>
        <dbReference type="ARBA" id="ARBA00023015"/>
    </source>
</evidence>
<dbReference type="STRING" id="1579316.RC74_03890"/>
<feature type="domain" description="HTH rpiR-type" evidence="4">
    <location>
        <begin position="6"/>
        <end position="82"/>
    </location>
</feature>
<evidence type="ECO:0000259" key="4">
    <source>
        <dbReference type="PROSITE" id="PS51071"/>
    </source>
</evidence>
<dbReference type="SUPFAM" id="SSF46689">
    <property type="entry name" value="Homeodomain-like"/>
    <property type="match status" value="1"/>
</dbReference>
<keyword evidence="2" id="KW-0238">DNA-binding</keyword>
<name>A0A126UWW0_9RHOB</name>
<gene>
    <name evidence="5" type="ORF">RC74_03890</name>
</gene>
<evidence type="ECO:0000256" key="3">
    <source>
        <dbReference type="ARBA" id="ARBA00023163"/>
    </source>
</evidence>
<dbReference type="Gene3D" id="1.10.10.10">
    <property type="entry name" value="Winged helix-like DNA-binding domain superfamily/Winged helix DNA-binding domain"/>
    <property type="match status" value="1"/>
</dbReference>
<evidence type="ECO:0000313" key="6">
    <source>
        <dbReference type="Proteomes" id="UP000070371"/>
    </source>
</evidence>
<dbReference type="GO" id="GO:0003700">
    <property type="term" value="F:DNA-binding transcription factor activity"/>
    <property type="evidence" value="ECO:0007669"/>
    <property type="project" value="InterPro"/>
</dbReference>
<dbReference type="Proteomes" id="UP000070371">
    <property type="component" value="Chromosome"/>
</dbReference>
<dbReference type="SUPFAM" id="SSF53697">
    <property type="entry name" value="SIS domain"/>
    <property type="match status" value="1"/>
</dbReference>
<dbReference type="PANTHER" id="PTHR30514:SF18">
    <property type="entry name" value="RPIR-FAMILY TRANSCRIPTIONAL REGULATOR"/>
    <property type="match status" value="1"/>
</dbReference>
<evidence type="ECO:0000313" key="5">
    <source>
        <dbReference type="EMBL" id="AML50524.1"/>
    </source>
</evidence>
<dbReference type="GO" id="GO:1901135">
    <property type="term" value="P:carbohydrate derivative metabolic process"/>
    <property type="evidence" value="ECO:0007669"/>
    <property type="project" value="InterPro"/>
</dbReference>
<protein>
    <submittedName>
        <fullName evidence="5">RpiR family transcriptional regulator</fullName>
    </submittedName>
</protein>
<dbReference type="InterPro" id="IPR009057">
    <property type="entry name" value="Homeodomain-like_sf"/>
</dbReference>
<dbReference type="CDD" id="cd05013">
    <property type="entry name" value="SIS_RpiR"/>
    <property type="match status" value="1"/>
</dbReference>